<feature type="compositionally biased region" description="Polar residues" evidence="6">
    <location>
        <begin position="118"/>
        <end position="128"/>
    </location>
</feature>
<dbReference type="GO" id="GO:0016987">
    <property type="term" value="F:sigma factor activity"/>
    <property type="evidence" value="ECO:0007669"/>
    <property type="project" value="UniProtKB-KW"/>
</dbReference>
<evidence type="ECO:0000256" key="4">
    <source>
        <dbReference type="ARBA" id="ARBA00023125"/>
    </source>
</evidence>
<evidence type="ECO:0000256" key="2">
    <source>
        <dbReference type="ARBA" id="ARBA00023015"/>
    </source>
</evidence>
<name>A0A2W4UTH3_9CYAN</name>
<evidence type="ECO:0000256" key="3">
    <source>
        <dbReference type="ARBA" id="ARBA00023082"/>
    </source>
</evidence>
<dbReference type="GO" id="GO:0006352">
    <property type="term" value="P:DNA-templated transcription initiation"/>
    <property type="evidence" value="ECO:0007669"/>
    <property type="project" value="InterPro"/>
</dbReference>
<dbReference type="CDD" id="cd06171">
    <property type="entry name" value="Sigma70_r4"/>
    <property type="match status" value="1"/>
</dbReference>
<evidence type="ECO:0000259" key="7">
    <source>
        <dbReference type="Pfam" id="PF04542"/>
    </source>
</evidence>
<dbReference type="InterPro" id="IPR013324">
    <property type="entry name" value="RNA_pol_sigma_r3/r4-like"/>
</dbReference>
<protein>
    <submittedName>
        <fullName evidence="9">RNA polymerase subunit sigma</fullName>
    </submittedName>
</protein>
<evidence type="ECO:0000313" key="10">
    <source>
        <dbReference type="Proteomes" id="UP000249354"/>
    </source>
</evidence>
<evidence type="ECO:0000256" key="5">
    <source>
        <dbReference type="ARBA" id="ARBA00023163"/>
    </source>
</evidence>
<feature type="region of interest" description="Disordered" evidence="6">
    <location>
        <begin position="107"/>
        <end position="137"/>
    </location>
</feature>
<dbReference type="InterPro" id="IPR007630">
    <property type="entry name" value="RNA_pol_sigma70_r4"/>
</dbReference>
<keyword evidence="2" id="KW-0805">Transcription regulation</keyword>
<dbReference type="PANTHER" id="PTHR43133">
    <property type="entry name" value="RNA POLYMERASE ECF-TYPE SIGMA FACTO"/>
    <property type="match status" value="1"/>
</dbReference>
<dbReference type="NCBIfam" id="TIGR02937">
    <property type="entry name" value="sigma70-ECF"/>
    <property type="match status" value="1"/>
</dbReference>
<dbReference type="Gene3D" id="1.10.1740.10">
    <property type="match status" value="1"/>
</dbReference>
<sequence>MPSLRSQSPPPPHNSSPVSDALLCAALKQGSADALGILYDRHAGLVYGVALKVLKNAQAAEDLTQDIFLSLTKNNTYNPSRGALRTYLTVLTRSRAIDRLRAEGTRTRAVTQLKRSHPLSSNNSTANQPLERASQKETSLTVETALSQISVEERQILQMMYFEGQTQAAIAEQMQIPLGTVKTRSRRGLLKLRKILSS</sequence>
<dbReference type="AlphaFoldDB" id="A0A2W4UTH3"/>
<keyword evidence="3" id="KW-0731">Sigma factor</keyword>
<feature type="domain" description="RNA polymerase sigma-70 region 4" evidence="8">
    <location>
        <begin position="145"/>
        <end position="194"/>
    </location>
</feature>
<dbReference type="InterPro" id="IPR013325">
    <property type="entry name" value="RNA_pol_sigma_r2"/>
</dbReference>
<dbReference type="EMBL" id="QBMC01000009">
    <property type="protein sequence ID" value="PZO22517.1"/>
    <property type="molecule type" value="Genomic_DNA"/>
</dbReference>
<comment type="caution">
    <text evidence="9">The sequence shown here is derived from an EMBL/GenBank/DDBJ whole genome shotgun (WGS) entry which is preliminary data.</text>
</comment>
<organism evidence="9 10">
    <name type="scientific">Leptolyngbya foveolarum</name>
    <dbReference type="NCBI Taxonomy" id="47253"/>
    <lineage>
        <taxon>Bacteria</taxon>
        <taxon>Bacillati</taxon>
        <taxon>Cyanobacteriota</taxon>
        <taxon>Cyanophyceae</taxon>
        <taxon>Leptolyngbyales</taxon>
        <taxon>Leptolyngbyaceae</taxon>
        <taxon>Leptolyngbya group</taxon>
        <taxon>Leptolyngbya</taxon>
    </lineage>
</organism>
<gene>
    <name evidence="9" type="ORF">DCF25_02635</name>
</gene>
<dbReference type="Gene3D" id="1.10.10.10">
    <property type="entry name" value="Winged helix-like DNA-binding domain superfamily/Winged helix DNA-binding domain"/>
    <property type="match status" value="1"/>
</dbReference>
<dbReference type="SUPFAM" id="SSF88946">
    <property type="entry name" value="Sigma2 domain of RNA polymerase sigma factors"/>
    <property type="match status" value="1"/>
</dbReference>
<evidence type="ECO:0000256" key="1">
    <source>
        <dbReference type="ARBA" id="ARBA00010641"/>
    </source>
</evidence>
<evidence type="ECO:0000313" key="9">
    <source>
        <dbReference type="EMBL" id="PZO22517.1"/>
    </source>
</evidence>
<keyword evidence="4" id="KW-0238">DNA-binding</keyword>
<dbReference type="InterPro" id="IPR014284">
    <property type="entry name" value="RNA_pol_sigma-70_dom"/>
</dbReference>
<reference evidence="9 10" key="2">
    <citation type="submission" date="2018-06" db="EMBL/GenBank/DDBJ databases">
        <title>Metagenomic assembly of (sub)arctic Cyanobacteria and their associated microbiome from non-axenic cultures.</title>
        <authorList>
            <person name="Baurain D."/>
        </authorList>
    </citation>
    <scope>NUCLEOTIDE SEQUENCE [LARGE SCALE GENOMIC DNA]</scope>
    <source>
        <strain evidence="9">ULC129bin1</strain>
    </source>
</reference>
<feature type="domain" description="RNA polymerase sigma-70 region 2" evidence="7">
    <location>
        <begin position="38"/>
        <end position="104"/>
    </location>
</feature>
<dbReference type="Pfam" id="PF04545">
    <property type="entry name" value="Sigma70_r4"/>
    <property type="match status" value="1"/>
</dbReference>
<proteinExistence type="inferred from homology"/>
<dbReference type="Pfam" id="PF04542">
    <property type="entry name" value="Sigma70_r2"/>
    <property type="match status" value="1"/>
</dbReference>
<dbReference type="NCBIfam" id="NF009172">
    <property type="entry name" value="PRK12519.1"/>
    <property type="match status" value="1"/>
</dbReference>
<evidence type="ECO:0000259" key="8">
    <source>
        <dbReference type="Pfam" id="PF04545"/>
    </source>
</evidence>
<evidence type="ECO:0000256" key="6">
    <source>
        <dbReference type="SAM" id="MobiDB-lite"/>
    </source>
</evidence>
<dbReference type="GO" id="GO:0003677">
    <property type="term" value="F:DNA binding"/>
    <property type="evidence" value="ECO:0007669"/>
    <property type="project" value="UniProtKB-KW"/>
</dbReference>
<dbReference type="InterPro" id="IPR007627">
    <property type="entry name" value="RNA_pol_sigma70_r2"/>
</dbReference>
<dbReference type="InterPro" id="IPR039425">
    <property type="entry name" value="RNA_pol_sigma-70-like"/>
</dbReference>
<accession>A0A2W4UTH3</accession>
<dbReference type="InterPro" id="IPR036388">
    <property type="entry name" value="WH-like_DNA-bd_sf"/>
</dbReference>
<comment type="similarity">
    <text evidence="1">Belongs to the sigma-70 factor family. ECF subfamily.</text>
</comment>
<dbReference type="Proteomes" id="UP000249354">
    <property type="component" value="Unassembled WGS sequence"/>
</dbReference>
<dbReference type="SUPFAM" id="SSF88659">
    <property type="entry name" value="Sigma3 and sigma4 domains of RNA polymerase sigma factors"/>
    <property type="match status" value="1"/>
</dbReference>
<reference evidence="10" key="1">
    <citation type="submission" date="2018-04" db="EMBL/GenBank/DDBJ databases">
        <authorList>
            <person name="Cornet L."/>
        </authorList>
    </citation>
    <scope>NUCLEOTIDE SEQUENCE [LARGE SCALE GENOMIC DNA]</scope>
</reference>
<dbReference type="PANTHER" id="PTHR43133:SF62">
    <property type="entry name" value="RNA POLYMERASE SIGMA FACTOR SIGZ"/>
    <property type="match status" value="1"/>
</dbReference>
<keyword evidence="5" id="KW-0804">Transcription</keyword>